<dbReference type="Proteomes" id="UP001597237">
    <property type="component" value="Unassembled WGS sequence"/>
</dbReference>
<evidence type="ECO:0000259" key="4">
    <source>
        <dbReference type="PROSITE" id="PS51118"/>
    </source>
</evidence>
<gene>
    <name evidence="5" type="ORF">ACFSC0_21165</name>
</gene>
<evidence type="ECO:0000313" key="6">
    <source>
        <dbReference type="Proteomes" id="UP001597237"/>
    </source>
</evidence>
<dbReference type="PANTHER" id="PTHR33204">
    <property type="entry name" value="TRANSCRIPTIONAL REGULATOR, MARR FAMILY"/>
    <property type="match status" value="1"/>
</dbReference>
<keyword evidence="6" id="KW-1185">Reference proteome</keyword>
<organism evidence="5 6">
    <name type="scientific">Phenylobacterium terrae</name>
    <dbReference type="NCBI Taxonomy" id="2665495"/>
    <lineage>
        <taxon>Bacteria</taxon>
        <taxon>Pseudomonadati</taxon>
        <taxon>Pseudomonadota</taxon>
        <taxon>Alphaproteobacteria</taxon>
        <taxon>Caulobacterales</taxon>
        <taxon>Caulobacteraceae</taxon>
        <taxon>Phenylobacterium</taxon>
    </lineage>
</organism>
<dbReference type="PROSITE" id="PS51118">
    <property type="entry name" value="HTH_HXLR"/>
    <property type="match status" value="1"/>
</dbReference>
<dbReference type="InterPro" id="IPR036388">
    <property type="entry name" value="WH-like_DNA-bd_sf"/>
</dbReference>
<keyword evidence="2" id="KW-0238">DNA-binding</keyword>
<dbReference type="Gene3D" id="1.10.10.10">
    <property type="entry name" value="Winged helix-like DNA-binding domain superfamily/Winged helix DNA-binding domain"/>
    <property type="match status" value="1"/>
</dbReference>
<evidence type="ECO:0000256" key="1">
    <source>
        <dbReference type="ARBA" id="ARBA00023015"/>
    </source>
</evidence>
<evidence type="ECO:0000256" key="2">
    <source>
        <dbReference type="ARBA" id="ARBA00023125"/>
    </source>
</evidence>
<proteinExistence type="predicted"/>
<dbReference type="EMBL" id="JBHUEY010000012">
    <property type="protein sequence ID" value="MFD1785917.1"/>
    <property type="molecule type" value="Genomic_DNA"/>
</dbReference>
<keyword evidence="1" id="KW-0805">Transcription regulation</keyword>
<protein>
    <submittedName>
        <fullName evidence="5">Winged helix-turn-helix transcriptional regulator</fullName>
    </submittedName>
</protein>
<evidence type="ECO:0000256" key="3">
    <source>
        <dbReference type="ARBA" id="ARBA00023163"/>
    </source>
</evidence>
<dbReference type="Pfam" id="PF01638">
    <property type="entry name" value="HxlR"/>
    <property type="match status" value="1"/>
</dbReference>
<dbReference type="SUPFAM" id="SSF46785">
    <property type="entry name" value="Winged helix' DNA-binding domain"/>
    <property type="match status" value="1"/>
</dbReference>
<name>A0ABW4N7J8_9CAUL</name>
<evidence type="ECO:0000313" key="5">
    <source>
        <dbReference type="EMBL" id="MFD1785917.1"/>
    </source>
</evidence>
<dbReference type="InterPro" id="IPR036390">
    <property type="entry name" value="WH_DNA-bd_sf"/>
</dbReference>
<comment type="caution">
    <text evidence="5">The sequence shown here is derived from an EMBL/GenBank/DDBJ whole genome shotgun (WGS) entry which is preliminary data.</text>
</comment>
<sequence length="113" mass="12909">MKETVSECPLEKAVLLISGRWRALIIYYLSKGPMRFNELKRANEGISHRMLSLDLRELEAGGVISRTVIPTVPPQVEYRLTEAGEKLVPLIDQLGDWWEDTHRRPAEPERAVA</sequence>
<feature type="domain" description="HTH hxlR-type" evidence="4">
    <location>
        <begin position="8"/>
        <end position="106"/>
    </location>
</feature>
<accession>A0ABW4N7J8</accession>
<dbReference type="RefSeq" id="WP_377283493.1">
    <property type="nucleotide sequence ID" value="NZ_JBHRSI010000009.1"/>
</dbReference>
<reference evidence="6" key="1">
    <citation type="journal article" date="2019" name="Int. J. Syst. Evol. Microbiol.">
        <title>The Global Catalogue of Microorganisms (GCM) 10K type strain sequencing project: providing services to taxonomists for standard genome sequencing and annotation.</title>
        <authorList>
            <consortium name="The Broad Institute Genomics Platform"/>
            <consortium name="The Broad Institute Genome Sequencing Center for Infectious Disease"/>
            <person name="Wu L."/>
            <person name="Ma J."/>
        </authorList>
    </citation>
    <scope>NUCLEOTIDE SEQUENCE [LARGE SCALE GENOMIC DNA]</scope>
    <source>
        <strain evidence="6">DFY28</strain>
    </source>
</reference>
<keyword evidence="3" id="KW-0804">Transcription</keyword>
<dbReference type="InterPro" id="IPR002577">
    <property type="entry name" value="HTH_HxlR"/>
</dbReference>